<reference evidence="1" key="1">
    <citation type="journal article" date="2021" name="Mol. Ecol. Resour.">
        <title>Apolygus lucorum genome provides insights into omnivorousness and mesophyll feeding.</title>
        <authorList>
            <person name="Liu Y."/>
            <person name="Liu H."/>
            <person name="Wang H."/>
            <person name="Huang T."/>
            <person name="Liu B."/>
            <person name="Yang B."/>
            <person name="Yin L."/>
            <person name="Li B."/>
            <person name="Zhang Y."/>
            <person name="Zhang S."/>
            <person name="Jiang F."/>
            <person name="Zhang X."/>
            <person name="Ren Y."/>
            <person name="Wang B."/>
            <person name="Wang S."/>
            <person name="Lu Y."/>
            <person name="Wu K."/>
            <person name="Fan W."/>
            <person name="Wang G."/>
        </authorList>
    </citation>
    <scope>NUCLEOTIDE SEQUENCE</scope>
    <source>
        <strain evidence="1">12Hb</strain>
    </source>
</reference>
<dbReference type="PROSITE" id="PS50097">
    <property type="entry name" value="BTB"/>
    <property type="match status" value="1"/>
</dbReference>
<sequence length="324" mass="37807">MATKKVESVECAFEWTISKFSSLETQRISHEWTFGERTLELTLLPRKVRDGEDFVSLYLYHTNTPRTKLQLHLSIINMFNEHCNKFTENGILYYETISCDEFIRRKDLVAKGLLINDELRISCKVTFENHWDVEKVIEPTDLCHKLGEMDISHIEFDTQVIVNNHVFDVHRFVLSQCQVFAAMFRHDMNESITNSITIDDYEPAVFREFLRYLYTNQIEDMDVTGYLQLYMCAEKYAVAELKTVCERELRLLITVDNVVEILLFTDTYNVESLKRDALKFIANMASRVAATSGWKKIVSNPLLTEEVLNELAKCIPTVKLAREI</sequence>
<dbReference type="OrthoDB" id="6359816at2759"/>
<protein>
    <recommendedName>
        <fullName evidence="3">BTB domain-containing protein</fullName>
    </recommendedName>
</protein>
<dbReference type="Gene3D" id="2.60.210.10">
    <property type="entry name" value="Apoptosis, Tumor Necrosis Factor Receptor Associated Protein 2, Chain A"/>
    <property type="match status" value="1"/>
</dbReference>
<dbReference type="InterPro" id="IPR008974">
    <property type="entry name" value="TRAF-like"/>
</dbReference>
<dbReference type="SMART" id="SM00225">
    <property type="entry name" value="BTB"/>
    <property type="match status" value="1"/>
</dbReference>
<evidence type="ECO:0008006" key="3">
    <source>
        <dbReference type="Google" id="ProtNLM"/>
    </source>
</evidence>
<evidence type="ECO:0000313" key="2">
    <source>
        <dbReference type="Proteomes" id="UP000466442"/>
    </source>
</evidence>
<keyword evidence="2" id="KW-1185">Reference proteome</keyword>
<dbReference type="InterPro" id="IPR000210">
    <property type="entry name" value="BTB/POZ_dom"/>
</dbReference>
<dbReference type="CDD" id="cd18186">
    <property type="entry name" value="BTB_POZ_ZBTB_KLHL-like"/>
    <property type="match status" value="1"/>
</dbReference>
<dbReference type="PROSITE" id="PS50144">
    <property type="entry name" value="MATH"/>
    <property type="match status" value="1"/>
</dbReference>
<dbReference type="CDD" id="cd00121">
    <property type="entry name" value="MATH"/>
    <property type="match status" value="1"/>
</dbReference>
<gene>
    <name evidence="1" type="ORF">GE061_000582</name>
</gene>
<dbReference type="Gene3D" id="1.25.40.420">
    <property type="match status" value="1"/>
</dbReference>
<dbReference type="AlphaFoldDB" id="A0A6A4KMB5"/>
<dbReference type="SUPFAM" id="SSF49599">
    <property type="entry name" value="TRAF domain-like"/>
    <property type="match status" value="1"/>
</dbReference>
<dbReference type="Proteomes" id="UP000466442">
    <property type="component" value="Linkage Group LG1"/>
</dbReference>
<dbReference type="InterPro" id="IPR002083">
    <property type="entry name" value="MATH/TRAF_dom"/>
</dbReference>
<comment type="caution">
    <text evidence="1">The sequence shown here is derived from an EMBL/GenBank/DDBJ whole genome shotgun (WGS) entry which is preliminary data.</text>
</comment>
<dbReference type="SUPFAM" id="SSF54695">
    <property type="entry name" value="POZ domain"/>
    <property type="match status" value="1"/>
</dbReference>
<dbReference type="GO" id="GO:0030163">
    <property type="term" value="P:protein catabolic process"/>
    <property type="evidence" value="ECO:0007669"/>
    <property type="project" value="UniProtKB-ARBA"/>
</dbReference>
<dbReference type="Gene3D" id="3.30.710.10">
    <property type="entry name" value="Potassium Channel Kv1.1, Chain A"/>
    <property type="match status" value="1"/>
</dbReference>
<organism evidence="1 2">
    <name type="scientific">Apolygus lucorum</name>
    <name type="common">Small green plant bug</name>
    <name type="synonym">Lygocoris lucorum</name>
    <dbReference type="NCBI Taxonomy" id="248454"/>
    <lineage>
        <taxon>Eukaryota</taxon>
        <taxon>Metazoa</taxon>
        <taxon>Ecdysozoa</taxon>
        <taxon>Arthropoda</taxon>
        <taxon>Hexapoda</taxon>
        <taxon>Insecta</taxon>
        <taxon>Pterygota</taxon>
        <taxon>Neoptera</taxon>
        <taxon>Paraneoptera</taxon>
        <taxon>Hemiptera</taxon>
        <taxon>Heteroptera</taxon>
        <taxon>Panheteroptera</taxon>
        <taxon>Cimicomorpha</taxon>
        <taxon>Miridae</taxon>
        <taxon>Mirini</taxon>
        <taxon>Apolygus</taxon>
    </lineage>
</organism>
<accession>A0A6A4KMB5</accession>
<dbReference type="EMBL" id="WIXP02000001">
    <property type="protein sequence ID" value="KAF6216242.1"/>
    <property type="molecule type" value="Genomic_DNA"/>
</dbReference>
<dbReference type="PANTHER" id="PTHR24413">
    <property type="entry name" value="SPECKLE-TYPE POZ PROTEIN"/>
    <property type="match status" value="1"/>
</dbReference>
<dbReference type="Pfam" id="PF22486">
    <property type="entry name" value="MATH_2"/>
    <property type="match status" value="1"/>
</dbReference>
<proteinExistence type="predicted"/>
<evidence type="ECO:0000313" key="1">
    <source>
        <dbReference type="EMBL" id="KAF6216242.1"/>
    </source>
</evidence>
<name>A0A6A4KMB5_APOLU</name>
<dbReference type="Pfam" id="PF00651">
    <property type="entry name" value="BTB"/>
    <property type="match status" value="1"/>
</dbReference>
<dbReference type="InterPro" id="IPR011333">
    <property type="entry name" value="SKP1/BTB/POZ_sf"/>
</dbReference>